<organism evidence="14">
    <name type="scientific">Tetraselmis sp. GSL018</name>
    <dbReference type="NCBI Taxonomy" id="582737"/>
    <lineage>
        <taxon>Eukaryota</taxon>
        <taxon>Viridiplantae</taxon>
        <taxon>Chlorophyta</taxon>
        <taxon>core chlorophytes</taxon>
        <taxon>Chlorodendrophyceae</taxon>
        <taxon>Chlorodendrales</taxon>
        <taxon>Chlorodendraceae</taxon>
        <taxon>Tetraselmis</taxon>
    </lineage>
</organism>
<dbReference type="EMBL" id="GBEZ01004711">
    <property type="protein sequence ID" value="JAC80530.1"/>
    <property type="molecule type" value="Transcribed_RNA"/>
</dbReference>
<keyword evidence="6" id="KW-0819">tRNA processing</keyword>
<dbReference type="PANTHER" id="PTHR11933:SF5">
    <property type="entry name" value="MITOCHONDRIAL TRNA-SPECIFIC 2-THIOURIDYLASE 1"/>
    <property type="match status" value="1"/>
</dbReference>
<evidence type="ECO:0000256" key="6">
    <source>
        <dbReference type="ARBA" id="ARBA00022694"/>
    </source>
</evidence>
<keyword evidence="5" id="KW-0808">Transferase</keyword>
<dbReference type="Gene3D" id="2.30.30.280">
    <property type="entry name" value="Adenine nucleotide alpha hydrolases-like domains"/>
    <property type="match status" value="1"/>
</dbReference>
<keyword evidence="9" id="KW-0694">RNA-binding</keyword>
<dbReference type="InterPro" id="IPR046885">
    <property type="entry name" value="MnmA-like_C"/>
</dbReference>
<dbReference type="Gene3D" id="3.40.50.620">
    <property type="entry name" value="HUPs"/>
    <property type="match status" value="1"/>
</dbReference>
<dbReference type="InterPro" id="IPR023382">
    <property type="entry name" value="MnmA-like_central_sf"/>
</dbReference>
<gene>
    <name evidence="14" type="primary">TRMU</name>
    <name evidence="14" type="ORF">TSPGSL018_10059</name>
</gene>
<evidence type="ECO:0000256" key="11">
    <source>
        <dbReference type="ARBA" id="ARBA00049564"/>
    </source>
</evidence>
<comment type="catalytic activity">
    <reaction evidence="11">
        <text>5-taurinomethyluridine(34) in tRNA + S-sulfanyl-L-cysteinyl-[protein] + AH2 + ATP = 5-taurinomethyl-2-thiouridine(34) in tRNA + L-cysteinyl-[protein] + A + AMP + diphosphate + H(+)</text>
        <dbReference type="Rhea" id="RHEA:47040"/>
        <dbReference type="Rhea" id="RHEA-COMP:10131"/>
        <dbReference type="Rhea" id="RHEA-COMP:11726"/>
        <dbReference type="Rhea" id="RHEA-COMP:11732"/>
        <dbReference type="Rhea" id="RHEA-COMP:11733"/>
        <dbReference type="ChEBI" id="CHEBI:13193"/>
        <dbReference type="ChEBI" id="CHEBI:15378"/>
        <dbReference type="ChEBI" id="CHEBI:17499"/>
        <dbReference type="ChEBI" id="CHEBI:29950"/>
        <dbReference type="ChEBI" id="CHEBI:30616"/>
        <dbReference type="ChEBI" id="CHEBI:33019"/>
        <dbReference type="ChEBI" id="CHEBI:61963"/>
        <dbReference type="ChEBI" id="CHEBI:87171"/>
        <dbReference type="ChEBI" id="CHEBI:87172"/>
        <dbReference type="ChEBI" id="CHEBI:456215"/>
        <dbReference type="EC" id="2.8.1.14"/>
    </reaction>
</comment>
<feature type="domain" description="tRNA-specific 2-thiouridylase MnmA-like central" evidence="13">
    <location>
        <begin position="192"/>
        <end position="253"/>
    </location>
</feature>
<dbReference type="AlphaFoldDB" id="A0A061SCE0"/>
<dbReference type="InterPro" id="IPR004506">
    <property type="entry name" value="MnmA-like"/>
</dbReference>
<keyword evidence="8" id="KW-0067">ATP-binding</keyword>
<evidence type="ECO:0000256" key="8">
    <source>
        <dbReference type="ARBA" id="ARBA00022840"/>
    </source>
</evidence>
<accession>A0A061SCE0</accession>
<dbReference type="GO" id="GO:0002143">
    <property type="term" value="P:tRNA wobble position uridine thiolation"/>
    <property type="evidence" value="ECO:0007669"/>
    <property type="project" value="TreeGrafter"/>
</dbReference>
<evidence type="ECO:0000256" key="4">
    <source>
        <dbReference type="ARBA" id="ARBA00022555"/>
    </source>
</evidence>
<keyword evidence="4" id="KW-0820">tRNA-binding</keyword>
<dbReference type="InterPro" id="IPR014729">
    <property type="entry name" value="Rossmann-like_a/b/a_fold"/>
</dbReference>
<dbReference type="GO" id="GO:0061708">
    <property type="term" value="F:tRNA-5-taurinomethyluridine 2-sulfurtransferase"/>
    <property type="evidence" value="ECO:0007669"/>
    <property type="project" value="UniProtKB-EC"/>
</dbReference>
<feature type="non-terminal residue" evidence="14">
    <location>
        <position position="1"/>
    </location>
</feature>
<comment type="function">
    <text evidence="1">Catalyzes the 2-thiolation of uridine at the wobble position (U34) of mitochondrial tRNA(Lys), tRNA(Glu) and tRNA(Gln). Required for the formation of 5-taurinomethyl-2-thiouridine (tm5s2U) of mitochondrial tRNA(Lys), tRNA(Glu), and tRNA(Gln) at the wobble position. ATP is required to activate the C2 atom of the wobble base.</text>
</comment>
<dbReference type="EC" id="2.8.1.14" evidence="3"/>
<dbReference type="GO" id="GO:0000049">
    <property type="term" value="F:tRNA binding"/>
    <property type="evidence" value="ECO:0007669"/>
    <property type="project" value="UniProtKB-KW"/>
</dbReference>
<evidence type="ECO:0000256" key="9">
    <source>
        <dbReference type="ARBA" id="ARBA00022884"/>
    </source>
</evidence>
<evidence type="ECO:0000313" key="14">
    <source>
        <dbReference type="EMBL" id="JAC80530.1"/>
    </source>
</evidence>
<keyword evidence="10" id="KW-1015">Disulfide bond</keyword>
<dbReference type="InterPro" id="IPR046884">
    <property type="entry name" value="MnmA-like_central"/>
</dbReference>
<evidence type="ECO:0000256" key="7">
    <source>
        <dbReference type="ARBA" id="ARBA00022741"/>
    </source>
</evidence>
<comment type="similarity">
    <text evidence="2">Belongs to the MnmA/TRMU family.</text>
</comment>
<evidence type="ECO:0000256" key="3">
    <source>
        <dbReference type="ARBA" id="ARBA00011953"/>
    </source>
</evidence>
<evidence type="ECO:0000256" key="1">
    <source>
        <dbReference type="ARBA" id="ARBA00003986"/>
    </source>
</evidence>
<evidence type="ECO:0000259" key="13">
    <source>
        <dbReference type="Pfam" id="PF20259"/>
    </source>
</evidence>
<dbReference type="GO" id="GO:0005524">
    <property type="term" value="F:ATP binding"/>
    <property type="evidence" value="ECO:0007669"/>
    <property type="project" value="UniProtKB-KW"/>
</dbReference>
<dbReference type="Pfam" id="PF03054">
    <property type="entry name" value="tRNA_Me_trans"/>
    <property type="match status" value="1"/>
</dbReference>
<feature type="domain" description="tRNA-specific 2-thiouridylase MnmA-like C-terminal" evidence="12">
    <location>
        <begin position="335"/>
        <end position="368"/>
    </location>
</feature>
<dbReference type="Gene3D" id="2.40.30.10">
    <property type="entry name" value="Translation factors"/>
    <property type="match status" value="1"/>
</dbReference>
<evidence type="ECO:0000256" key="5">
    <source>
        <dbReference type="ARBA" id="ARBA00022679"/>
    </source>
</evidence>
<protein>
    <recommendedName>
        <fullName evidence="3">tRNA-5-taurinomethyluridine 2-sulfurtransferase</fullName>
        <ecNumber evidence="3">2.8.1.14</ecNumber>
    </recommendedName>
</protein>
<dbReference type="Pfam" id="PF20259">
    <property type="entry name" value="tRNA_Me_trans_M"/>
    <property type="match status" value="1"/>
</dbReference>
<evidence type="ECO:0000259" key="12">
    <source>
        <dbReference type="Pfam" id="PF20258"/>
    </source>
</evidence>
<keyword evidence="7" id="KW-0547">Nucleotide-binding</keyword>
<sequence>AVAALLLKRAGHRVFGVYMRNWDAAEEGRGGACTSDADLLDARRVAETIGIGLHEADFVPDYWTKVFEPFVEGHARCLTPNPDLDCNRHIKFEALLQRVRAMGADALATGHYARRQLLPDGTALLLRGIDRAKDQSYFLASVRQEALRRAIFPLGGSTKAEVRAMAADAGIHVAEKKGSRGICFIGKRPFGDFISEYVEPQQGRFLSVADGSDLGAVPAMAALTLGQGARIPGRRERWFVAGKDAVSGIVFVAPGSDHGALYAAGAPPAPIAAGAPISVDCRVRYGQPLSPARICEASSTSPVARAAGMGAASSPDFACSRYTRLWSEDTDLGQGALHVRFETPMRAVTPQQACVFYDGDVCLGGALIAFPAKTLHEAAGSLGELRPLENHGTAASI</sequence>
<proteinExistence type="inferred from homology"/>
<evidence type="ECO:0000256" key="10">
    <source>
        <dbReference type="ARBA" id="ARBA00023157"/>
    </source>
</evidence>
<dbReference type="NCBIfam" id="TIGR00420">
    <property type="entry name" value="trmU"/>
    <property type="match status" value="1"/>
</dbReference>
<reference evidence="14" key="1">
    <citation type="submission" date="2014-05" db="EMBL/GenBank/DDBJ databases">
        <title>The transcriptome of the halophilic microalga Tetraselmis sp. GSL018 isolated from the Great Salt Lake, Utah.</title>
        <authorList>
            <person name="Jinkerson R.E."/>
            <person name="D'Adamo S."/>
            <person name="Posewitz M.C."/>
        </authorList>
    </citation>
    <scope>NUCLEOTIDE SEQUENCE</scope>
    <source>
        <strain evidence="14">GSL018</strain>
    </source>
</reference>
<dbReference type="Pfam" id="PF20258">
    <property type="entry name" value="tRNA_Me_trans_C"/>
    <property type="match status" value="1"/>
</dbReference>
<dbReference type="CDD" id="cd01998">
    <property type="entry name" value="MnmA_TRMU-like"/>
    <property type="match status" value="1"/>
</dbReference>
<evidence type="ECO:0000256" key="2">
    <source>
        <dbReference type="ARBA" id="ARBA00006191"/>
    </source>
</evidence>
<name>A0A061SCE0_9CHLO</name>
<dbReference type="SUPFAM" id="SSF52402">
    <property type="entry name" value="Adenine nucleotide alpha hydrolases-like"/>
    <property type="match status" value="1"/>
</dbReference>
<dbReference type="PANTHER" id="PTHR11933">
    <property type="entry name" value="TRNA 5-METHYLAMINOMETHYL-2-THIOURIDYLATE -METHYLTRANSFERASE"/>
    <property type="match status" value="1"/>
</dbReference>